<dbReference type="Gene3D" id="3.30.70.100">
    <property type="match status" value="1"/>
</dbReference>
<evidence type="ECO:0000313" key="4">
    <source>
        <dbReference type="EMBL" id="CAD7197938.1"/>
    </source>
</evidence>
<feature type="domain" description="Acylphosphatase-like" evidence="3">
    <location>
        <begin position="106"/>
        <end position="162"/>
    </location>
</feature>
<sequence>MGAQDGPGNIVSVEFEVFGQVQVLPRHEPGRMVEELNIWFILVVLGQVLPRHEPGRMVEELNIWFILVVLDQVLPRHEPGRMVEELNILFILVVLDQVLPRHEPGRMVEELNILFILVSGVYFTKYCRDMGLQVGLGGWVKNSRSGTVIGKIQGERKKVEQM</sequence>
<name>A0A7R8Z865_TIMDO</name>
<dbReference type="PANTHER" id="PTHR10029">
    <property type="entry name" value="ACYLPHOSPHATASE"/>
    <property type="match status" value="1"/>
</dbReference>
<dbReference type="PROSITE" id="PS00151">
    <property type="entry name" value="ACYLPHOSPHATASE_2"/>
    <property type="match status" value="1"/>
</dbReference>
<dbReference type="AlphaFoldDB" id="A0A7R8Z865"/>
<proteinExistence type="inferred from homology"/>
<comment type="similarity">
    <text evidence="2">Belongs to the acylphosphatase family.</text>
</comment>
<reference evidence="4" key="1">
    <citation type="submission" date="2020-11" db="EMBL/GenBank/DDBJ databases">
        <authorList>
            <person name="Tran Van P."/>
        </authorList>
    </citation>
    <scope>NUCLEOTIDE SEQUENCE</scope>
</reference>
<dbReference type="InterPro" id="IPR036046">
    <property type="entry name" value="Acylphosphatase-like_dom_sf"/>
</dbReference>
<dbReference type="PANTHER" id="PTHR10029:SF10">
    <property type="entry name" value="GEO08407P1"/>
    <property type="match status" value="1"/>
</dbReference>
<dbReference type="SUPFAM" id="SSF54975">
    <property type="entry name" value="Acylphosphatase/BLUF domain-like"/>
    <property type="match status" value="1"/>
</dbReference>
<comment type="caution">
    <text evidence="1">Lacks conserved residue(s) required for the propagation of feature annotation.</text>
</comment>
<dbReference type="EMBL" id="OA565920">
    <property type="protein sequence ID" value="CAD7197938.1"/>
    <property type="molecule type" value="Genomic_DNA"/>
</dbReference>
<protein>
    <recommendedName>
        <fullName evidence="3">Acylphosphatase-like domain-containing protein</fullName>
    </recommendedName>
</protein>
<evidence type="ECO:0000259" key="3">
    <source>
        <dbReference type="PROSITE" id="PS51160"/>
    </source>
</evidence>
<dbReference type="InterPro" id="IPR017968">
    <property type="entry name" value="Acylphosphatase_CS"/>
</dbReference>
<dbReference type="PROSITE" id="PS51160">
    <property type="entry name" value="ACYLPHOSPHATASE_3"/>
    <property type="match status" value="1"/>
</dbReference>
<accession>A0A7R8Z865</accession>
<gene>
    <name evidence="4" type="ORF">TDIB3V08_LOCUS4230</name>
</gene>
<dbReference type="Pfam" id="PF00708">
    <property type="entry name" value="Acylphosphatase"/>
    <property type="match status" value="1"/>
</dbReference>
<dbReference type="InterPro" id="IPR001792">
    <property type="entry name" value="Acylphosphatase-like_dom"/>
</dbReference>
<dbReference type="GO" id="GO:0003998">
    <property type="term" value="F:acylphosphatase activity"/>
    <property type="evidence" value="ECO:0007669"/>
    <property type="project" value="InterPro"/>
</dbReference>
<dbReference type="InterPro" id="IPR020456">
    <property type="entry name" value="Acylphosphatase"/>
</dbReference>
<organism evidence="4">
    <name type="scientific">Timema douglasi</name>
    <name type="common">Walking stick</name>
    <dbReference type="NCBI Taxonomy" id="61478"/>
    <lineage>
        <taxon>Eukaryota</taxon>
        <taxon>Metazoa</taxon>
        <taxon>Ecdysozoa</taxon>
        <taxon>Arthropoda</taxon>
        <taxon>Hexapoda</taxon>
        <taxon>Insecta</taxon>
        <taxon>Pterygota</taxon>
        <taxon>Neoptera</taxon>
        <taxon>Polyneoptera</taxon>
        <taxon>Phasmatodea</taxon>
        <taxon>Timematodea</taxon>
        <taxon>Timematoidea</taxon>
        <taxon>Timematidae</taxon>
        <taxon>Timema</taxon>
    </lineage>
</organism>
<evidence type="ECO:0000256" key="1">
    <source>
        <dbReference type="PROSITE-ProRule" id="PRU00520"/>
    </source>
</evidence>
<evidence type="ECO:0000256" key="2">
    <source>
        <dbReference type="RuleBase" id="RU004168"/>
    </source>
</evidence>